<dbReference type="PANTHER" id="PTHR10264:SF19">
    <property type="entry name" value="AT06885P-RELATED"/>
    <property type="match status" value="1"/>
</dbReference>
<organism evidence="3 4">
    <name type="scientific">Mucor velutinosus</name>
    <dbReference type="NCBI Taxonomy" id="708070"/>
    <lineage>
        <taxon>Eukaryota</taxon>
        <taxon>Fungi</taxon>
        <taxon>Fungi incertae sedis</taxon>
        <taxon>Mucoromycota</taxon>
        <taxon>Mucoromycotina</taxon>
        <taxon>Mucoromycetes</taxon>
        <taxon>Mucorales</taxon>
        <taxon>Mucorineae</taxon>
        <taxon>Mucoraceae</taxon>
        <taxon>Mucor</taxon>
    </lineage>
</organism>
<dbReference type="CDD" id="cd13437">
    <property type="entry name" value="SPFH_alloslipin"/>
    <property type="match status" value="1"/>
</dbReference>
<keyword evidence="4" id="KW-1185">Reference proteome</keyword>
<dbReference type="InterPro" id="IPR001107">
    <property type="entry name" value="Band_7"/>
</dbReference>
<dbReference type="InterPro" id="IPR043202">
    <property type="entry name" value="Band-7_stomatin-like"/>
</dbReference>
<dbReference type="AlphaFoldDB" id="A0AAN7DQD1"/>
<dbReference type="GeneID" id="89955763"/>
<feature type="domain" description="Band 7" evidence="2">
    <location>
        <begin position="62"/>
        <end position="219"/>
    </location>
</feature>
<dbReference type="GO" id="GO:0098552">
    <property type="term" value="C:side of membrane"/>
    <property type="evidence" value="ECO:0007669"/>
    <property type="project" value="UniProtKB-ARBA"/>
</dbReference>
<evidence type="ECO:0000256" key="1">
    <source>
        <dbReference type="ARBA" id="ARBA00008164"/>
    </source>
</evidence>
<evidence type="ECO:0000259" key="2">
    <source>
        <dbReference type="SMART" id="SM00244"/>
    </source>
</evidence>
<dbReference type="PANTHER" id="PTHR10264">
    <property type="entry name" value="BAND 7 PROTEIN-RELATED"/>
    <property type="match status" value="1"/>
</dbReference>
<dbReference type="InterPro" id="IPR001972">
    <property type="entry name" value="Stomatin_HflK_fam"/>
</dbReference>
<dbReference type="Gene3D" id="6.10.250.2090">
    <property type="match status" value="1"/>
</dbReference>
<dbReference type="GO" id="GO:0005886">
    <property type="term" value="C:plasma membrane"/>
    <property type="evidence" value="ECO:0007669"/>
    <property type="project" value="InterPro"/>
</dbReference>
<evidence type="ECO:0000313" key="3">
    <source>
        <dbReference type="EMBL" id="KAK4521462.1"/>
    </source>
</evidence>
<dbReference type="SMART" id="SM00244">
    <property type="entry name" value="PHB"/>
    <property type="match status" value="1"/>
</dbReference>
<sequence length="290" mass="31725">MSYSKADDITVGIAVRGVQASYARELDISQDIPHGFYETMMTCIGNTMGFFGSFPCIVCCPNPYQKVRQGNVGLVTKFGKFYKCVDPGLVKVNPVTEDLKKIDITIQVTEIPKQDVITKDNVSVNLESVIYWHVVDPYQAVYGVSDVNHALIERASTSLRDVCGGHSVQDLIENREAISEELHEIIGPIAKSWGLKIESTLVKDITLSQHLQESLSSAAQAKRLGESRVITSKAEVEAAKLMRDAADILNTPAAIQIRYLETLQSMSRNGSGPKTIFVPLPPSQVGPASN</sequence>
<dbReference type="SUPFAM" id="SSF117892">
    <property type="entry name" value="Band 7/SPFH domain"/>
    <property type="match status" value="1"/>
</dbReference>
<proteinExistence type="inferred from homology"/>
<dbReference type="Gene3D" id="3.30.479.30">
    <property type="entry name" value="Band 7 domain"/>
    <property type="match status" value="1"/>
</dbReference>
<reference evidence="3 4" key="1">
    <citation type="submission" date="2022-11" db="EMBL/GenBank/DDBJ databases">
        <title>Mucor velutinosus strain NIH1002 WGS.</title>
        <authorList>
            <person name="Subramanian P."/>
            <person name="Mullikin J.C."/>
            <person name="Segre J.A."/>
            <person name="Zelazny A.M."/>
        </authorList>
    </citation>
    <scope>NUCLEOTIDE SEQUENCE [LARGE SCALE GENOMIC DNA]</scope>
    <source>
        <strain evidence="3 4">NIH1002</strain>
    </source>
</reference>
<name>A0AAN7DQD1_9FUNG</name>
<dbReference type="Pfam" id="PF01145">
    <property type="entry name" value="Band_7"/>
    <property type="match status" value="1"/>
</dbReference>
<accession>A0AAN7DQD1</accession>
<evidence type="ECO:0000313" key="4">
    <source>
        <dbReference type="Proteomes" id="UP001304243"/>
    </source>
</evidence>
<dbReference type="EMBL" id="JASEJX010000004">
    <property type="protein sequence ID" value="KAK4521462.1"/>
    <property type="molecule type" value="Genomic_DNA"/>
</dbReference>
<dbReference type="RefSeq" id="XP_064688128.1">
    <property type="nucleotide sequence ID" value="XM_064831260.1"/>
</dbReference>
<dbReference type="FunFam" id="3.30.479.30:FF:000004">
    <property type="entry name" value="Putative membrane protease family, stomatin"/>
    <property type="match status" value="1"/>
</dbReference>
<dbReference type="Proteomes" id="UP001304243">
    <property type="component" value="Unassembled WGS sequence"/>
</dbReference>
<gene>
    <name evidence="3" type="primary">MOCS1</name>
    <name evidence="3" type="ORF">ATC70_012077</name>
</gene>
<protein>
    <submittedName>
        <fullName evidence="3">Molybdenum cofactor synthesis protein 1</fullName>
    </submittedName>
</protein>
<comment type="caution">
    <text evidence="3">The sequence shown here is derived from an EMBL/GenBank/DDBJ whole genome shotgun (WGS) entry which is preliminary data.</text>
</comment>
<comment type="similarity">
    <text evidence="1">Belongs to the band 7/mec-2 family.</text>
</comment>
<dbReference type="PRINTS" id="PR00721">
    <property type="entry name" value="STOMATIN"/>
</dbReference>
<dbReference type="InterPro" id="IPR036013">
    <property type="entry name" value="Band_7/SPFH_dom_sf"/>
</dbReference>